<dbReference type="EMBL" id="FOTK01000040">
    <property type="protein sequence ID" value="SFM60444.1"/>
    <property type="molecule type" value="Genomic_DNA"/>
</dbReference>
<reference evidence="2" key="1">
    <citation type="submission" date="2016-10" db="EMBL/GenBank/DDBJ databases">
        <authorList>
            <person name="Varghese N."/>
            <person name="Submissions S."/>
        </authorList>
    </citation>
    <scope>NUCLEOTIDE SEQUENCE [LARGE SCALE GENOMIC DNA]</scope>
    <source>
        <strain evidence="2">BL36</strain>
    </source>
</reference>
<dbReference type="OrthoDB" id="7995857at2"/>
<sequence>MRDASAQELMILSALQECRLQLESARQDEATRAAVRLELDAALQREATLKAAIVEERERTEAVRTVLLALTASIGRFGLRRRLFKARIARLGRETPDSGPQSVRHPVLLAEARRVLGQDSTAAG</sequence>
<proteinExistence type="predicted"/>
<evidence type="ECO:0000313" key="2">
    <source>
        <dbReference type="Proteomes" id="UP000199048"/>
    </source>
</evidence>
<dbReference type="Proteomes" id="UP000199048">
    <property type="component" value="Unassembled WGS sequence"/>
</dbReference>
<name>A0A1I4S815_9HYPH</name>
<organism evidence="1 2">
    <name type="scientific">Methylobacterium pseudosasicola</name>
    <dbReference type="NCBI Taxonomy" id="582667"/>
    <lineage>
        <taxon>Bacteria</taxon>
        <taxon>Pseudomonadati</taxon>
        <taxon>Pseudomonadota</taxon>
        <taxon>Alphaproteobacteria</taxon>
        <taxon>Hyphomicrobiales</taxon>
        <taxon>Methylobacteriaceae</taxon>
        <taxon>Methylobacterium</taxon>
    </lineage>
</organism>
<evidence type="ECO:0000313" key="1">
    <source>
        <dbReference type="EMBL" id="SFM60444.1"/>
    </source>
</evidence>
<gene>
    <name evidence="1" type="ORF">SAMN05192568_104046</name>
</gene>
<protein>
    <recommendedName>
        <fullName evidence="3">ATP-dependent helicase</fullName>
    </recommendedName>
</protein>
<evidence type="ECO:0008006" key="3">
    <source>
        <dbReference type="Google" id="ProtNLM"/>
    </source>
</evidence>
<dbReference type="STRING" id="582667.SAMN05192568_104046"/>
<dbReference type="RefSeq" id="WP_092045453.1">
    <property type="nucleotide sequence ID" value="NZ_FOTK01000040.1"/>
</dbReference>
<dbReference type="AlphaFoldDB" id="A0A1I4S815"/>
<keyword evidence="2" id="KW-1185">Reference proteome</keyword>
<accession>A0A1I4S815</accession>